<name>A0A843XGV9_COLES</name>
<dbReference type="EMBL" id="NMUH01008208">
    <property type="protein sequence ID" value="MQM18461.1"/>
    <property type="molecule type" value="Genomic_DNA"/>
</dbReference>
<evidence type="ECO:0000256" key="1">
    <source>
        <dbReference type="SAM" id="MobiDB-lite"/>
    </source>
</evidence>
<feature type="region of interest" description="Disordered" evidence="1">
    <location>
        <begin position="1"/>
        <end position="73"/>
    </location>
</feature>
<feature type="compositionally biased region" description="Basic residues" evidence="1">
    <location>
        <begin position="19"/>
        <end position="28"/>
    </location>
</feature>
<evidence type="ECO:0000313" key="2">
    <source>
        <dbReference type="EMBL" id="MQM18461.1"/>
    </source>
</evidence>
<reference evidence="2" key="1">
    <citation type="submission" date="2017-07" db="EMBL/GenBank/DDBJ databases">
        <title>Taro Niue Genome Assembly and Annotation.</title>
        <authorList>
            <person name="Atibalentja N."/>
            <person name="Keating K."/>
            <person name="Fields C.J."/>
        </authorList>
    </citation>
    <scope>NUCLEOTIDE SEQUENCE</scope>
    <source>
        <strain evidence="2">Niue_2</strain>
        <tissue evidence="2">Leaf</tissue>
    </source>
</reference>
<evidence type="ECO:0000313" key="3">
    <source>
        <dbReference type="Proteomes" id="UP000652761"/>
    </source>
</evidence>
<dbReference type="AlphaFoldDB" id="A0A843XGV9"/>
<proteinExistence type="predicted"/>
<dbReference type="Proteomes" id="UP000652761">
    <property type="component" value="Unassembled WGS sequence"/>
</dbReference>
<comment type="caution">
    <text evidence="2">The sequence shown here is derived from an EMBL/GenBank/DDBJ whole genome shotgun (WGS) entry which is preliminary data.</text>
</comment>
<protein>
    <submittedName>
        <fullName evidence="2">Uncharacterized protein</fullName>
    </submittedName>
</protein>
<sequence length="73" mass="8094">LDAAAPARAATAATGVHVIRPRTHRGRGGARAGPRVSLERRRSLDIPRDPMDDPTFPRHPRWKDRKNPEVALV</sequence>
<organism evidence="2 3">
    <name type="scientific">Colocasia esculenta</name>
    <name type="common">Wild taro</name>
    <name type="synonym">Arum esculentum</name>
    <dbReference type="NCBI Taxonomy" id="4460"/>
    <lineage>
        <taxon>Eukaryota</taxon>
        <taxon>Viridiplantae</taxon>
        <taxon>Streptophyta</taxon>
        <taxon>Embryophyta</taxon>
        <taxon>Tracheophyta</taxon>
        <taxon>Spermatophyta</taxon>
        <taxon>Magnoliopsida</taxon>
        <taxon>Liliopsida</taxon>
        <taxon>Araceae</taxon>
        <taxon>Aroideae</taxon>
        <taxon>Colocasieae</taxon>
        <taxon>Colocasia</taxon>
    </lineage>
</organism>
<gene>
    <name evidence="2" type="ORF">Taro_051452</name>
</gene>
<keyword evidence="3" id="KW-1185">Reference proteome</keyword>
<feature type="compositionally biased region" description="Basic and acidic residues" evidence="1">
    <location>
        <begin position="37"/>
        <end position="51"/>
    </location>
</feature>
<feature type="compositionally biased region" description="Low complexity" evidence="1">
    <location>
        <begin position="1"/>
        <end position="14"/>
    </location>
</feature>
<accession>A0A843XGV9</accession>
<feature type="non-terminal residue" evidence="2">
    <location>
        <position position="73"/>
    </location>
</feature>